<dbReference type="GO" id="GO:0045936">
    <property type="term" value="P:negative regulation of phosphate metabolic process"/>
    <property type="evidence" value="ECO:0007669"/>
    <property type="project" value="InterPro"/>
</dbReference>
<organism evidence="9 10">
    <name type="scientific">Anaerolinea thermolimosa</name>
    <dbReference type="NCBI Taxonomy" id="229919"/>
    <lineage>
        <taxon>Bacteria</taxon>
        <taxon>Bacillati</taxon>
        <taxon>Chloroflexota</taxon>
        <taxon>Anaerolineae</taxon>
        <taxon>Anaerolineales</taxon>
        <taxon>Anaerolineaceae</taxon>
        <taxon>Anaerolinea</taxon>
    </lineage>
</organism>
<keyword evidence="6 7" id="KW-0592">Phosphate transport</keyword>
<comment type="subunit">
    <text evidence="3 7">Homodimer.</text>
</comment>
<dbReference type="Proteomes" id="UP000253922">
    <property type="component" value="Unassembled WGS sequence"/>
</dbReference>
<dbReference type="GO" id="GO:0005737">
    <property type="term" value="C:cytoplasm"/>
    <property type="evidence" value="ECO:0007669"/>
    <property type="project" value="UniProtKB-SubCell"/>
</dbReference>
<keyword evidence="4 7" id="KW-0813">Transport</keyword>
<dbReference type="NCBIfam" id="TIGR02135">
    <property type="entry name" value="phoU_full"/>
    <property type="match status" value="1"/>
</dbReference>
<dbReference type="PANTHER" id="PTHR42930:SF3">
    <property type="entry name" value="PHOSPHATE-SPECIFIC TRANSPORT SYSTEM ACCESSORY PROTEIN PHOU"/>
    <property type="match status" value="1"/>
</dbReference>
<sequence>MPRETLDRQIHQLQDEVLLLGSMVEQALLNAVDTLKRRDISAAQKIFANDIAINEKRYALENALIIIIATQQPMARDLRLLASVLETIIELERIGDYAKGIAKVVIRLGDSTLPMPMREFSQMAEQAASMLHRALSAFINEDAAKAREIVLEDDQVDELYNKAYRAIVTTMIANPEIIDDANLLVWVAHNLERAADRVTNICERTVYIATGELFELDTDDSEETAY</sequence>
<dbReference type="PANTHER" id="PTHR42930">
    <property type="entry name" value="PHOSPHATE-SPECIFIC TRANSPORT SYSTEM ACCESSORY PROTEIN PHOU"/>
    <property type="match status" value="1"/>
</dbReference>
<evidence type="ECO:0000256" key="1">
    <source>
        <dbReference type="ARBA" id="ARBA00004496"/>
    </source>
</evidence>
<reference evidence="10" key="1">
    <citation type="submission" date="2015-07" db="EMBL/GenBank/DDBJ databases">
        <title>Draft Genome Sequences of Anaerolinea thermolimosa IMO-1, Bellilinea caldifistulae GOMI-1, Leptolinea tardivitalis YMTK-2, Levilinea saccharolytica KIBI-1,Longilinea arvoryzae KOME-1, Previously Described as Members of the Anaerolineaceae (Chloroflexi).</title>
        <authorList>
            <person name="Sekiguchi Y."/>
            <person name="Ohashi A."/>
            <person name="Matsuura N."/>
            <person name="Tourlousse M.D."/>
        </authorList>
    </citation>
    <scope>NUCLEOTIDE SEQUENCE [LARGE SCALE GENOMIC DNA]</scope>
    <source>
        <strain evidence="10">IMO-1</strain>
    </source>
</reference>
<dbReference type="InterPro" id="IPR026022">
    <property type="entry name" value="PhoU_dom"/>
</dbReference>
<dbReference type="RefSeq" id="WP_062196286.1">
    <property type="nucleotide sequence ID" value="NZ_DF967966.1"/>
</dbReference>
<keyword evidence="10" id="KW-1185">Reference proteome</keyword>
<dbReference type="PIRSF" id="PIRSF003107">
    <property type="entry name" value="PhoU"/>
    <property type="match status" value="1"/>
</dbReference>
<proteinExistence type="inferred from homology"/>
<comment type="similarity">
    <text evidence="2 7">Belongs to the PhoU family.</text>
</comment>
<dbReference type="OrthoDB" id="9814256at2"/>
<feature type="domain" description="PhoU" evidence="8">
    <location>
        <begin position="19"/>
        <end position="105"/>
    </location>
</feature>
<dbReference type="EMBL" id="DF967966">
    <property type="protein sequence ID" value="GAP08585.1"/>
    <property type="molecule type" value="Genomic_DNA"/>
</dbReference>
<dbReference type="GO" id="GO:0006817">
    <property type="term" value="P:phosphate ion transport"/>
    <property type="evidence" value="ECO:0007669"/>
    <property type="project" value="UniProtKB-KW"/>
</dbReference>
<evidence type="ECO:0000256" key="5">
    <source>
        <dbReference type="ARBA" id="ARBA00022490"/>
    </source>
</evidence>
<evidence type="ECO:0000313" key="10">
    <source>
        <dbReference type="Proteomes" id="UP000253922"/>
    </source>
</evidence>
<protein>
    <recommendedName>
        <fullName evidence="7">Phosphate-specific transport system accessory protein PhoU</fullName>
    </recommendedName>
</protein>
<dbReference type="InterPro" id="IPR028366">
    <property type="entry name" value="PhoU"/>
</dbReference>
<evidence type="ECO:0000256" key="6">
    <source>
        <dbReference type="ARBA" id="ARBA00022592"/>
    </source>
</evidence>
<evidence type="ECO:0000259" key="8">
    <source>
        <dbReference type="Pfam" id="PF01895"/>
    </source>
</evidence>
<dbReference type="Pfam" id="PF01895">
    <property type="entry name" value="PhoU"/>
    <property type="match status" value="2"/>
</dbReference>
<evidence type="ECO:0000313" key="9">
    <source>
        <dbReference type="EMBL" id="GAP08585.1"/>
    </source>
</evidence>
<evidence type="ECO:0000256" key="4">
    <source>
        <dbReference type="ARBA" id="ARBA00022448"/>
    </source>
</evidence>
<gene>
    <name evidence="9" type="ORF">ATHL_03490</name>
</gene>
<name>A0A7U9PV79_9CHLR</name>
<evidence type="ECO:0000256" key="7">
    <source>
        <dbReference type="PIRNR" id="PIRNR003107"/>
    </source>
</evidence>
<feature type="domain" description="PhoU" evidence="8">
    <location>
        <begin position="121"/>
        <end position="205"/>
    </location>
</feature>
<keyword evidence="5 7" id="KW-0963">Cytoplasm</keyword>
<accession>A0A7U9PV79</accession>
<comment type="function">
    <text evidence="7">Plays a role in the regulation of phosphate uptake.</text>
</comment>
<dbReference type="InterPro" id="IPR038078">
    <property type="entry name" value="PhoU-like_sf"/>
</dbReference>
<dbReference type="SUPFAM" id="SSF109755">
    <property type="entry name" value="PhoU-like"/>
    <property type="match status" value="1"/>
</dbReference>
<evidence type="ECO:0000256" key="3">
    <source>
        <dbReference type="ARBA" id="ARBA00011738"/>
    </source>
</evidence>
<dbReference type="FunFam" id="1.20.58.220:FF:000004">
    <property type="entry name" value="Phosphate-specific transport system accessory protein PhoU"/>
    <property type="match status" value="1"/>
</dbReference>
<dbReference type="AlphaFoldDB" id="A0A7U9PV79"/>
<evidence type="ECO:0000256" key="2">
    <source>
        <dbReference type="ARBA" id="ARBA00008107"/>
    </source>
</evidence>
<comment type="subcellular location">
    <subcellularLocation>
        <location evidence="1 7">Cytoplasm</location>
    </subcellularLocation>
</comment>
<dbReference type="GO" id="GO:0030643">
    <property type="term" value="P:intracellular phosphate ion homeostasis"/>
    <property type="evidence" value="ECO:0007669"/>
    <property type="project" value="InterPro"/>
</dbReference>
<dbReference type="Gene3D" id="1.20.58.220">
    <property type="entry name" value="Phosphate transport system protein phou homolog 2, domain 2"/>
    <property type="match status" value="1"/>
</dbReference>